<dbReference type="Gene3D" id="3.40.50.880">
    <property type="match status" value="1"/>
</dbReference>
<evidence type="ECO:0000256" key="1">
    <source>
        <dbReference type="ARBA" id="ARBA00023016"/>
    </source>
</evidence>
<dbReference type="PANTHER" id="PTHR48094:SF11">
    <property type="entry name" value="GLUTATHIONE-INDEPENDENT GLYOXALASE HSP31-RELATED"/>
    <property type="match status" value="1"/>
</dbReference>
<keyword evidence="5" id="KW-1185">Reference proteome</keyword>
<evidence type="ECO:0000256" key="3">
    <source>
        <dbReference type="ARBA" id="ARBA00038493"/>
    </source>
</evidence>
<dbReference type="RefSeq" id="WP_344159538.1">
    <property type="nucleotide sequence ID" value="NZ_BAAABV010000016.1"/>
</dbReference>
<dbReference type="Pfam" id="PF17124">
    <property type="entry name" value="ThiJ_like"/>
    <property type="match status" value="1"/>
</dbReference>
<comment type="caution">
    <text evidence="4">The sequence shown here is derived from an EMBL/GenBank/DDBJ whole genome shotgun (WGS) entry which is preliminary data.</text>
</comment>
<accession>A0ABP3F1R0</accession>
<evidence type="ECO:0000256" key="2">
    <source>
        <dbReference type="ARBA" id="ARBA00023239"/>
    </source>
</evidence>
<dbReference type="CDD" id="cd03141">
    <property type="entry name" value="GATase1_Hsp31_like"/>
    <property type="match status" value="1"/>
</dbReference>
<dbReference type="InterPro" id="IPR029062">
    <property type="entry name" value="Class_I_gatase-like"/>
</dbReference>
<evidence type="ECO:0000313" key="4">
    <source>
        <dbReference type="EMBL" id="GAA0293060.1"/>
    </source>
</evidence>
<dbReference type="PANTHER" id="PTHR48094">
    <property type="entry name" value="PROTEIN/NUCLEIC ACID DEGLYCASE DJ-1-RELATED"/>
    <property type="match status" value="1"/>
</dbReference>
<protein>
    <submittedName>
        <fullName evidence="4">Type 1 glutamine amidotransferase domain-containing protein</fullName>
    </submittedName>
</protein>
<name>A0ABP3F1R0_9ACTN</name>
<sequence>MRILVVLTAKATLHLLDGEQHPSGFWAEEFVVPYTLFQAAGHTVDVATIGGVTPTVDQTSIDPQFLQYVRPAGSPDEDAANAAEYVRVIERAPQLQNPLAIESLGEKDVAGYDALYISGGHGAIGDLPKSDDLAQVLRWAIAQDKPIATVCHGHTSLLALRDGEGRWPFEGYRMTAFSHEEELVTNMAGRLPLILEAELTRLGARYEKADAIWDSHVVVDRKLTTGQNPYSSKALAETFLRQLDEA</sequence>
<reference evidence="5" key="1">
    <citation type="journal article" date="2019" name="Int. J. Syst. Evol. Microbiol.">
        <title>The Global Catalogue of Microorganisms (GCM) 10K type strain sequencing project: providing services to taxonomists for standard genome sequencing and annotation.</title>
        <authorList>
            <consortium name="The Broad Institute Genomics Platform"/>
            <consortium name="The Broad Institute Genome Sequencing Center for Infectious Disease"/>
            <person name="Wu L."/>
            <person name="Ma J."/>
        </authorList>
    </citation>
    <scope>NUCLEOTIDE SEQUENCE [LARGE SCALE GENOMIC DNA]</scope>
    <source>
        <strain evidence="5">JCM 4505</strain>
    </source>
</reference>
<dbReference type="InterPro" id="IPR050325">
    <property type="entry name" value="Prot/Nucl_acid_deglycase"/>
</dbReference>
<dbReference type="SUPFAM" id="SSF52317">
    <property type="entry name" value="Class I glutamine amidotransferase-like"/>
    <property type="match status" value="1"/>
</dbReference>
<proteinExistence type="inferred from homology"/>
<comment type="similarity">
    <text evidence="3">Belongs to the peptidase C56 family. HSP31-like subfamily.</text>
</comment>
<dbReference type="InterPro" id="IPR032633">
    <property type="entry name" value="ThiJ-like"/>
</dbReference>
<organism evidence="4 5">
    <name type="scientific">Streptomyces polychromogenes</name>
    <dbReference type="NCBI Taxonomy" id="67342"/>
    <lineage>
        <taxon>Bacteria</taxon>
        <taxon>Bacillati</taxon>
        <taxon>Actinomycetota</taxon>
        <taxon>Actinomycetes</taxon>
        <taxon>Kitasatosporales</taxon>
        <taxon>Streptomycetaceae</taxon>
        <taxon>Streptomyces</taxon>
    </lineage>
</organism>
<evidence type="ECO:0000313" key="5">
    <source>
        <dbReference type="Proteomes" id="UP001501867"/>
    </source>
</evidence>
<dbReference type="Proteomes" id="UP001501867">
    <property type="component" value="Unassembled WGS sequence"/>
</dbReference>
<dbReference type="EMBL" id="BAAABV010000016">
    <property type="protein sequence ID" value="GAA0293060.1"/>
    <property type="molecule type" value="Genomic_DNA"/>
</dbReference>
<keyword evidence="4" id="KW-0315">Glutamine amidotransferase</keyword>
<keyword evidence="1" id="KW-0346">Stress response</keyword>
<keyword evidence="2" id="KW-0456">Lyase</keyword>
<gene>
    <name evidence="4" type="ORF">GCM10010302_34640</name>
</gene>